<dbReference type="InterPro" id="IPR036047">
    <property type="entry name" value="F-box-like_dom_sf"/>
</dbReference>
<evidence type="ECO:0008006" key="3">
    <source>
        <dbReference type="Google" id="ProtNLM"/>
    </source>
</evidence>
<gene>
    <name evidence="1" type="ORF">URODEC1_LOCUS52527</name>
</gene>
<protein>
    <recommendedName>
        <fullName evidence="3">F-box domain-containing protein</fullName>
    </recommendedName>
</protein>
<keyword evidence="2" id="KW-1185">Reference proteome</keyword>
<sequence length="319" mass="35663">MPDDVLLEVLSRVGSIKDLFRFSLTSRWLLRRFTDPVFLRQLCPGQQTRFELLPRGKMEEGRMTQHTSSVSVPTFLPAPRSPLGHMDHRSLTSFVADDDGTFNYAEPLAARRGFLLMQLVPRTFHGPYLLGLCNPITGERHVLPPLAECFDDLGRYDSYAIVTAADSEQPSSSSSSGRFKFSQLLLVTTQIKSDSMSTCTSTRTADTRSWRGAPTVCLEAGSRFSMVGERSAVIHHGAAHCLCNDRPYPTRDDCMPAVQTQRGGGHGHGACLLGKDDAHPWWRLAAPLRQRRRQALGRLCVPLARGCLDAAARRRRWRR</sequence>
<evidence type="ECO:0000313" key="2">
    <source>
        <dbReference type="Proteomes" id="UP001497457"/>
    </source>
</evidence>
<dbReference type="AlphaFoldDB" id="A0ABC9AC30"/>
<accession>A0ABC9AC30</accession>
<dbReference type="EMBL" id="OZ075130">
    <property type="protein sequence ID" value="CAL4974437.1"/>
    <property type="molecule type" value="Genomic_DNA"/>
</dbReference>
<dbReference type="CDD" id="cd09917">
    <property type="entry name" value="F-box_SF"/>
    <property type="match status" value="1"/>
</dbReference>
<organism evidence="1 2">
    <name type="scientific">Urochloa decumbens</name>
    <dbReference type="NCBI Taxonomy" id="240449"/>
    <lineage>
        <taxon>Eukaryota</taxon>
        <taxon>Viridiplantae</taxon>
        <taxon>Streptophyta</taxon>
        <taxon>Embryophyta</taxon>
        <taxon>Tracheophyta</taxon>
        <taxon>Spermatophyta</taxon>
        <taxon>Magnoliopsida</taxon>
        <taxon>Liliopsida</taxon>
        <taxon>Poales</taxon>
        <taxon>Poaceae</taxon>
        <taxon>PACMAD clade</taxon>
        <taxon>Panicoideae</taxon>
        <taxon>Panicodae</taxon>
        <taxon>Paniceae</taxon>
        <taxon>Melinidinae</taxon>
        <taxon>Urochloa</taxon>
    </lineage>
</organism>
<dbReference type="PANTHER" id="PTHR35828:SF13">
    <property type="entry name" value="OS01G0152100 PROTEIN"/>
    <property type="match status" value="1"/>
</dbReference>
<reference evidence="2" key="1">
    <citation type="submission" date="2024-06" db="EMBL/GenBank/DDBJ databases">
        <authorList>
            <person name="Ryan C."/>
        </authorList>
    </citation>
    <scope>NUCLEOTIDE SEQUENCE [LARGE SCALE GENOMIC DNA]</scope>
</reference>
<dbReference type="PANTHER" id="PTHR35828">
    <property type="entry name" value="OS08G0203800 PROTEIN-RELATED"/>
    <property type="match status" value="1"/>
</dbReference>
<proteinExistence type="predicted"/>
<dbReference type="SUPFAM" id="SSF81383">
    <property type="entry name" value="F-box domain"/>
    <property type="match status" value="1"/>
</dbReference>
<evidence type="ECO:0000313" key="1">
    <source>
        <dbReference type="EMBL" id="CAL4974437.1"/>
    </source>
</evidence>
<dbReference type="Proteomes" id="UP001497457">
    <property type="component" value="Chromosome 20rd"/>
</dbReference>
<name>A0ABC9AC30_9POAL</name>
<reference evidence="1 2" key="2">
    <citation type="submission" date="2024-10" db="EMBL/GenBank/DDBJ databases">
        <authorList>
            <person name="Ryan C."/>
        </authorList>
    </citation>
    <scope>NUCLEOTIDE SEQUENCE [LARGE SCALE GENOMIC DNA]</scope>
</reference>